<gene>
    <name evidence="3" type="ORF">S01H1_13554</name>
</gene>
<dbReference type="Gene3D" id="2.30.42.60">
    <property type="match status" value="1"/>
</dbReference>
<proteinExistence type="inferred from homology"/>
<dbReference type="PANTHER" id="PTHR22939:SF129">
    <property type="entry name" value="SERINE PROTEASE HTRA2, MITOCHONDRIAL"/>
    <property type="match status" value="1"/>
</dbReference>
<dbReference type="Pfam" id="PF17820">
    <property type="entry name" value="PDZ_6"/>
    <property type="match status" value="1"/>
</dbReference>
<dbReference type="InterPro" id="IPR001478">
    <property type="entry name" value="PDZ"/>
</dbReference>
<dbReference type="SUPFAM" id="SSF50156">
    <property type="entry name" value="PDZ domain-like"/>
    <property type="match status" value="2"/>
</dbReference>
<name>X0SLK1_9ZZZZ</name>
<accession>X0SLK1</accession>
<feature type="domain" description="PDZ" evidence="2">
    <location>
        <begin position="1"/>
        <end position="38"/>
    </location>
</feature>
<feature type="domain" description="PDZ" evidence="2">
    <location>
        <begin position="78"/>
        <end position="146"/>
    </location>
</feature>
<organism evidence="3">
    <name type="scientific">marine sediment metagenome</name>
    <dbReference type="NCBI Taxonomy" id="412755"/>
    <lineage>
        <taxon>unclassified sequences</taxon>
        <taxon>metagenomes</taxon>
        <taxon>ecological metagenomes</taxon>
    </lineage>
</organism>
<dbReference type="AlphaFoldDB" id="X0SLK1"/>
<comment type="similarity">
    <text evidence="1">Belongs to the peptidase S1C family.</text>
</comment>
<evidence type="ECO:0000256" key="1">
    <source>
        <dbReference type="ARBA" id="ARBA00010541"/>
    </source>
</evidence>
<reference evidence="3" key="1">
    <citation type="journal article" date="2014" name="Front. Microbiol.">
        <title>High frequency of phylogenetically diverse reductive dehalogenase-homologous genes in deep subseafloor sedimentary metagenomes.</title>
        <authorList>
            <person name="Kawai M."/>
            <person name="Futagami T."/>
            <person name="Toyoda A."/>
            <person name="Takaki Y."/>
            <person name="Nishi S."/>
            <person name="Hori S."/>
            <person name="Arai W."/>
            <person name="Tsubouchi T."/>
            <person name="Morono Y."/>
            <person name="Uchiyama I."/>
            <person name="Ito T."/>
            <person name="Fujiyama A."/>
            <person name="Inagaki F."/>
            <person name="Takami H."/>
        </authorList>
    </citation>
    <scope>NUCLEOTIDE SEQUENCE</scope>
    <source>
        <strain evidence="3">Expedition CK06-06</strain>
    </source>
</reference>
<evidence type="ECO:0000259" key="2">
    <source>
        <dbReference type="PROSITE" id="PS50106"/>
    </source>
</evidence>
<dbReference type="Gene3D" id="2.30.42.10">
    <property type="match status" value="1"/>
</dbReference>
<dbReference type="PROSITE" id="PS50106">
    <property type="entry name" value="PDZ"/>
    <property type="match status" value="2"/>
</dbReference>
<sequence>DQQGALVVKVLEGSPAENAGFKEGDVIRKFAGQPVKDVRGLLREVAKVGVGKAASVQIIRQKRALTLKVKVGERPESLEEFTRQSEAAWRGMEVREITSDLARRYRIREREGVLITHIEPESPASEAGLIPGDVLVSINRRRIKNMKDYESIIKQVQADALIRTSRGFVVLKGK</sequence>
<comment type="caution">
    <text evidence="3">The sequence shown here is derived from an EMBL/GenBank/DDBJ whole genome shotgun (WGS) entry which is preliminary data.</text>
</comment>
<dbReference type="PANTHER" id="PTHR22939">
    <property type="entry name" value="SERINE PROTEASE FAMILY S1C HTRA-RELATED"/>
    <property type="match status" value="1"/>
</dbReference>
<dbReference type="InterPro" id="IPR036034">
    <property type="entry name" value="PDZ_sf"/>
</dbReference>
<evidence type="ECO:0000313" key="3">
    <source>
        <dbReference type="EMBL" id="GAF76767.1"/>
    </source>
</evidence>
<feature type="non-terminal residue" evidence="3">
    <location>
        <position position="1"/>
    </location>
</feature>
<dbReference type="Pfam" id="PF13180">
    <property type="entry name" value="PDZ_2"/>
    <property type="match status" value="1"/>
</dbReference>
<protein>
    <recommendedName>
        <fullName evidence="2">PDZ domain-containing protein</fullName>
    </recommendedName>
</protein>
<dbReference type="GO" id="GO:0008236">
    <property type="term" value="F:serine-type peptidase activity"/>
    <property type="evidence" value="ECO:0007669"/>
    <property type="project" value="UniProtKB-KW"/>
</dbReference>
<dbReference type="EMBL" id="BARS01006997">
    <property type="protein sequence ID" value="GAF76767.1"/>
    <property type="molecule type" value="Genomic_DNA"/>
</dbReference>
<dbReference type="SMART" id="SM00228">
    <property type="entry name" value="PDZ"/>
    <property type="match status" value="2"/>
</dbReference>
<dbReference type="InterPro" id="IPR041489">
    <property type="entry name" value="PDZ_6"/>
</dbReference>